<protein>
    <recommendedName>
        <fullName evidence="6">tRNA modification GTPase MnmE</fullName>
        <ecNumber evidence="6">3.6.-.-</ecNumber>
    </recommendedName>
</protein>
<dbReference type="HAMAP" id="MF_00379">
    <property type="entry name" value="GTPase_MnmE"/>
    <property type="match status" value="1"/>
</dbReference>
<evidence type="ECO:0000259" key="8">
    <source>
        <dbReference type="PROSITE" id="PS51709"/>
    </source>
</evidence>
<dbReference type="AlphaFoldDB" id="A0A841L2Z5"/>
<keyword evidence="5 6" id="KW-0342">GTP-binding</keyword>
<dbReference type="EC" id="3.6.-.-" evidence="6"/>
<feature type="binding site" evidence="6">
    <location>
        <position position="184"/>
    </location>
    <ligand>
        <name>Mg(2+)</name>
        <dbReference type="ChEBI" id="CHEBI:18420"/>
    </ligand>
</feature>
<dbReference type="InterPro" id="IPR027417">
    <property type="entry name" value="P-loop_NTPase"/>
</dbReference>
<feature type="binding site" evidence="6">
    <location>
        <begin position="199"/>
        <end position="205"/>
    </location>
    <ligand>
        <name>GTP</name>
        <dbReference type="ChEBI" id="CHEBI:37565"/>
    </ligand>
</feature>
<proteinExistence type="inferred from homology"/>
<dbReference type="Gene3D" id="3.40.50.300">
    <property type="entry name" value="P-loop containing nucleotide triphosphate hydrolases"/>
    <property type="match status" value="1"/>
</dbReference>
<comment type="cofactor">
    <cofactor evidence="6">
        <name>K(+)</name>
        <dbReference type="ChEBI" id="CHEBI:29103"/>
    </cofactor>
    <text evidence="6">Binds 1 potassium ion per subunit.</text>
</comment>
<organism evidence="9 10">
    <name type="scientific">Polymorphobacter multimanifer</name>
    <dbReference type="NCBI Taxonomy" id="1070431"/>
    <lineage>
        <taxon>Bacteria</taxon>
        <taxon>Pseudomonadati</taxon>
        <taxon>Pseudomonadota</taxon>
        <taxon>Alphaproteobacteria</taxon>
        <taxon>Sphingomonadales</taxon>
        <taxon>Sphingosinicellaceae</taxon>
        <taxon>Polymorphobacter</taxon>
    </lineage>
</organism>
<dbReference type="GO" id="GO:0030488">
    <property type="term" value="P:tRNA methylation"/>
    <property type="evidence" value="ECO:0007669"/>
    <property type="project" value="TreeGrafter"/>
</dbReference>
<dbReference type="Pfam" id="PF01926">
    <property type="entry name" value="MMR_HSR1"/>
    <property type="match status" value="1"/>
</dbReference>
<sequence>MRDLHGPDSAIDRTLVAWMPGRASATGEDTAEFHLHGGAAVIAGLVDAVLACAGTRLATPGEFTRRAFDNGRLDMSQVEGLADLLSAETASQRQQALALAGGTLGRLAEAWRERCLQLLAEAEAGLDFAEDEADVATRLDLAAADALTTMADELDQMIADSARAARIRDGLTIVVTGPPNVGKSSIVNALSMRDVAIVTPVPGTTRDSIEVPIDLGGVAAVLIDTAGLRDTADPVEAEGIARARAKAAAADLVMHVTDNPDAPLPASALLVINKLDLHGRSAPAGHVAISALSGAGMPALRQWLVDWAAVLLRPGEPALLAHARHREAFAEAAARLREAASAPLPELRAEALRLATSAFARIAGRVDIDDVLDQIFSRFCIGK</sequence>
<feature type="binding site" evidence="6">
    <location>
        <position position="205"/>
    </location>
    <ligand>
        <name>Mg(2+)</name>
        <dbReference type="ChEBI" id="CHEBI:18420"/>
    </ligand>
</feature>
<dbReference type="Proteomes" id="UP000538147">
    <property type="component" value="Unassembled WGS sequence"/>
</dbReference>
<evidence type="ECO:0000256" key="2">
    <source>
        <dbReference type="ARBA" id="ARBA00022694"/>
    </source>
</evidence>
<dbReference type="Pfam" id="PF10396">
    <property type="entry name" value="TrmE_N"/>
    <property type="match status" value="1"/>
</dbReference>
<dbReference type="PANTHER" id="PTHR42714">
    <property type="entry name" value="TRNA MODIFICATION GTPASE GTPBP3"/>
    <property type="match status" value="1"/>
</dbReference>
<dbReference type="CDD" id="cd04164">
    <property type="entry name" value="trmE"/>
    <property type="match status" value="1"/>
</dbReference>
<dbReference type="CDD" id="cd14858">
    <property type="entry name" value="TrmE_N"/>
    <property type="match status" value="1"/>
</dbReference>
<comment type="similarity">
    <text evidence="1 6">Belongs to the TRAFAC class TrmE-Era-EngA-EngB-Septin-like GTPase superfamily. TrmE GTPase family.</text>
</comment>
<evidence type="ECO:0000256" key="6">
    <source>
        <dbReference type="HAMAP-Rule" id="MF_00379"/>
    </source>
</evidence>
<dbReference type="InterPro" id="IPR018948">
    <property type="entry name" value="GTP-bd_TrmE_N"/>
</dbReference>
<dbReference type="GO" id="GO:0002098">
    <property type="term" value="P:tRNA wobble uridine modification"/>
    <property type="evidence" value="ECO:0007669"/>
    <property type="project" value="TreeGrafter"/>
</dbReference>
<dbReference type="Gene3D" id="3.30.1360.120">
    <property type="entry name" value="Probable tRNA modification gtpase trme, domain 1"/>
    <property type="match status" value="1"/>
</dbReference>
<dbReference type="PANTHER" id="PTHR42714:SF2">
    <property type="entry name" value="TRNA MODIFICATION GTPASE GTPBP3, MITOCHONDRIAL"/>
    <property type="match status" value="1"/>
</dbReference>
<feature type="domain" description="TrmE-type G" evidence="8">
    <location>
        <begin position="170"/>
        <end position="309"/>
    </location>
</feature>
<dbReference type="SUPFAM" id="SSF52540">
    <property type="entry name" value="P-loop containing nucleoside triphosphate hydrolases"/>
    <property type="match status" value="1"/>
</dbReference>
<feature type="binding site" evidence="6">
    <location>
        <begin position="180"/>
        <end position="185"/>
    </location>
    <ligand>
        <name>GTP</name>
        <dbReference type="ChEBI" id="CHEBI:37565"/>
    </ligand>
</feature>
<feature type="binding site" evidence="6">
    <location>
        <position position="180"/>
    </location>
    <ligand>
        <name>K(+)</name>
        <dbReference type="ChEBI" id="CHEBI:29103"/>
    </ligand>
</feature>
<keyword evidence="7" id="KW-0175">Coiled coil</keyword>
<keyword evidence="6" id="KW-0460">Magnesium</keyword>
<comment type="caution">
    <text evidence="6">Lacks conserved residue(s) required for the propagation of feature annotation.</text>
</comment>
<dbReference type="NCBIfam" id="NF003661">
    <property type="entry name" value="PRK05291.1-3"/>
    <property type="match status" value="1"/>
</dbReference>
<dbReference type="SUPFAM" id="SSF116878">
    <property type="entry name" value="TrmE connector domain"/>
    <property type="match status" value="1"/>
</dbReference>
<keyword evidence="6 9" id="KW-0378">Hydrolase</keyword>
<evidence type="ECO:0000256" key="3">
    <source>
        <dbReference type="ARBA" id="ARBA00022741"/>
    </source>
</evidence>
<keyword evidence="3 6" id="KW-0547">Nucleotide-binding</keyword>
<comment type="function">
    <text evidence="6">Exhibits a very high intrinsic GTPase hydrolysis rate. Involved in the addition of a carboxymethylaminomethyl (cmnm) group at the wobble position (U34) of certain tRNAs, forming tRNA-cmnm(5)s(2)U34.</text>
</comment>
<dbReference type="Pfam" id="PF12631">
    <property type="entry name" value="MnmE_helical"/>
    <property type="match status" value="1"/>
</dbReference>
<dbReference type="Gene3D" id="1.20.120.430">
    <property type="entry name" value="tRNA modification GTPase MnmE domain 2"/>
    <property type="match status" value="1"/>
</dbReference>
<dbReference type="GO" id="GO:0046872">
    <property type="term" value="F:metal ion binding"/>
    <property type="evidence" value="ECO:0007669"/>
    <property type="project" value="UniProtKB-KW"/>
</dbReference>
<feature type="binding site" evidence="6">
    <location>
        <begin position="224"/>
        <end position="227"/>
    </location>
    <ligand>
        <name>GTP</name>
        <dbReference type="ChEBI" id="CHEBI:37565"/>
    </ligand>
</feature>
<comment type="caution">
    <text evidence="9">The sequence shown here is derived from an EMBL/GenBank/DDBJ whole genome shotgun (WGS) entry which is preliminary data.</text>
</comment>
<evidence type="ECO:0000256" key="4">
    <source>
        <dbReference type="ARBA" id="ARBA00022958"/>
    </source>
</evidence>
<gene>
    <name evidence="6" type="primary">mnmE</name>
    <name evidence="6" type="synonym">trmE</name>
    <name evidence="9" type="ORF">FHS79_001373</name>
</gene>
<keyword evidence="2 6" id="KW-0819">tRNA processing</keyword>
<comment type="subcellular location">
    <subcellularLocation>
        <location evidence="6">Cytoplasm</location>
    </subcellularLocation>
</comment>
<keyword evidence="10" id="KW-1185">Reference proteome</keyword>
<evidence type="ECO:0000256" key="5">
    <source>
        <dbReference type="ARBA" id="ARBA00023134"/>
    </source>
</evidence>
<name>A0A841L2Z5_9SPHN</name>
<evidence type="ECO:0000313" key="9">
    <source>
        <dbReference type="EMBL" id="MBB6227209.1"/>
    </source>
</evidence>
<comment type="subunit">
    <text evidence="6">Homodimer. Heterotetramer of two MnmE and two MnmG subunits.</text>
</comment>
<dbReference type="InterPro" id="IPR006073">
    <property type="entry name" value="GTP-bd"/>
</dbReference>
<evidence type="ECO:0000313" key="10">
    <source>
        <dbReference type="Proteomes" id="UP000538147"/>
    </source>
</evidence>
<evidence type="ECO:0000256" key="7">
    <source>
        <dbReference type="SAM" id="Coils"/>
    </source>
</evidence>
<dbReference type="InterPro" id="IPR027368">
    <property type="entry name" value="MnmE_dom2"/>
</dbReference>
<dbReference type="PROSITE" id="PS51709">
    <property type="entry name" value="G_TRME"/>
    <property type="match status" value="1"/>
</dbReference>
<keyword evidence="6" id="KW-0963">Cytoplasm</keyword>
<dbReference type="InterPro" id="IPR031168">
    <property type="entry name" value="G_TrmE"/>
</dbReference>
<dbReference type="InterPro" id="IPR005225">
    <property type="entry name" value="Small_GTP-bd"/>
</dbReference>
<dbReference type="InterPro" id="IPR027266">
    <property type="entry name" value="TrmE/GcvT-like"/>
</dbReference>
<feature type="binding site" evidence="6">
    <location>
        <position position="199"/>
    </location>
    <ligand>
        <name>K(+)</name>
        <dbReference type="ChEBI" id="CHEBI:29103"/>
    </ligand>
</feature>
<dbReference type="InterPro" id="IPR004520">
    <property type="entry name" value="GTPase_MnmE"/>
</dbReference>
<feature type="binding site" evidence="6">
    <location>
        <position position="204"/>
    </location>
    <ligand>
        <name>K(+)</name>
        <dbReference type="ChEBI" id="CHEBI:29103"/>
    </ligand>
</feature>
<accession>A0A841L2Z5</accession>
<reference evidence="9 10" key="1">
    <citation type="submission" date="2020-08" db="EMBL/GenBank/DDBJ databases">
        <title>Genomic Encyclopedia of Type Strains, Phase IV (KMG-IV): sequencing the most valuable type-strain genomes for metagenomic binning, comparative biology and taxonomic classification.</title>
        <authorList>
            <person name="Goeker M."/>
        </authorList>
    </citation>
    <scope>NUCLEOTIDE SEQUENCE [LARGE SCALE GENOMIC DNA]</scope>
    <source>
        <strain evidence="9 10">DSM 102189</strain>
    </source>
</reference>
<dbReference type="GO" id="GO:0003924">
    <property type="term" value="F:GTPase activity"/>
    <property type="evidence" value="ECO:0007669"/>
    <property type="project" value="UniProtKB-UniRule"/>
</dbReference>
<dbReference type="EMBL" id="JACIIV010000008">
    <property type="protein sequence ID" value="MBB6227209.1"/>
    <property type="molecule type" value="Genomic_DNA"/>
</dbReference>
<dbReference type="InterPro" id="IPR025867">
    <property type="entry name" value="MnmE_helical"/>
</dbReference>
<evidence type="ECO:0000256" key="1">
    <source>
        <dbReference type="ARBA" id="ARBA00011043"/>
    </source>
</evidence>
<keyword evidence="4 6" id="KW-0630">Potassium</keyword>
<dbReference type="NCBIfam" id="TIGR00231">
    <property type="entry name" value="small_GTP"/>
    <property type="match status" value="1"/>
</dbReference>
<feature type="coiled-coil region" evidence="7">
    <location>
        <begin position="112"/>
        <end position="139"/>
    </location>
</feature>
<keyword evidence="6" id="KW-0479">Metal-binding</keyword>
<feature type="binding site" evidence="6">
    <location>
        <position position="201"/>
    </location>
    <ligand>
        <name>K(+)</name>
        <dbReference type="ChEBI" id="CHEBI:29103"/>
    </ligand>
</feature>
<dbReference type="GO" id="GO:0005525">
    <property type="term" value="F:GTP binding"/>
    <property type="evidence" value="ECO:0007669"/>
    <property type="project" value="UniProtKB-UniRule"/>
</dbReference>
<dbReference type="GO" id="GO:0005737">
    <property type="term" value="C:cytoplasm"/>
    <property type="evidence" value="ECO:0007669"/>
    <property type="project" value="UniProtKB-SubCell"/>
</dbReference>